<evidence type="ECO:0000313" key="2">
    <source>
        <dbReference type="EMBL" id="QLG61529.1"/>
    </source>
</evidence>
<protein>
    <submittedName>
        <fullName evidence="2">Complex I NDUFA9 subunit family protein</fullName>
    </submittedName>
</protein>
<reference evidence="2 3" key="1">
    <citation type="submission" date="2020-06" db="EMBL/GenBank/DDBJ databases">
        <title>NJ-3-1, isolated from saline soil.</title>
        <authorList>
            <person name="Cui H.L."/>
            <person name="Shi X."/>
        </authorList>
    </citation>
    <scope>NUCLEOTIDE SEQUENCE [LARGE SCALE GENOMIC DNA]</scope>
    <source>
        <strain evidence="2 3">NJ-3-1</strain>
    </source>
</reference>
<dbReference type="CDD" id="cd05271">
    <property type="entry name" value="NDUFA9_like_SDR_a"/>
    <property type="match status" value="1"/>
</dbReference>
<dbReference type="InterPro" id="IPR051207">
    <property type="entry name" value="ComplexI_NDUFA9_subunit"/>
</dbReference>
<dbReference type="FunFam" id="3.40.50.720:FF:000702">
    <property type="entry name" value="NADH dehydrogenase (Ubiquinone)"/>
    <property type="match status" value="1"/>
</dbReference>
<dbReference type="RefSeq" id="WP_179268114.1">
    <property type="nucleotide sequence ID" value="NZ_CP058579.1"/>
</dbReference>
<dbReference type="GeneID" id="56037238"/>
<name>A0A7D5LAK7_9EURY</name>
<accession>A0A7D5LAK7</accession>
<proteinExistence type="predicted"/>
<organism evidence="2 3">
    <name type="scientific">Halorarum salinum</name>
    <dbReference type="NCBI Taxonomy" id="2743089"/>
    <lineage>
        <taxon>Archaea</taxon>
        <taxon>Methanobacteriati</taxon>
        <taxon>Methanobacteriota</taxon>
        <taxon>Stenosarchaea group</taxon>
        <taxon>Halobacteria</taxon>
        <taxon>Halobacteriales</taxon>
        <taxon>Haloferacaceae</taxon>
        <taxon>Halorarum</taxon>
    </lineage>
</organism>
<dbReference type="InterPro" id="IPR036291">
    <property type="entry name" value="NAD(P)-bd_dom_sf"/>
</dbReference>
<dbReference type="KEGG" id="halu:HUG12_07225"/>
<dbReference type="SUPFAM" id="SSF51735">
    <property type="entry name" value="NAD(P)-binding Rossmann-fold domains"/>
    <property type="match status" value="1"/>
</dbReference>
<dbReference type="Pfam" id="PF13460">
    <property type="entry name" value="NAD_binding_10"/>
    <property type="match status" value="1"/>
</dbReference>
<evidence type="ECO:0000259" key="1">
    <source>
        <dbReference type="Pfam" id="PF13460"/>
    </source>
</evidence>
<dbReference type="PANTHER" id="PTHR12126">
    <property type="entry name" value="NADH-UBIQUINONE OXIDOREDUCTASE 39 KDA SUBUNIT-RELATED"/>
    <property type="match status" value="1"/>
</dbReference>
<dbReference type="InterPro" id="IPR016040">
    <property type="entry name" value="NAD(P)-bd_dom"/>
</dbReference>
<gene>
    <name evidence="2" type="ORF">HUG12_07225</name>
</gene>
<dbReference type="AlphaFoldDB" id="A0A7D5LAK7"/>
<sequence>MKVLIAGGTGFIGGFLCRELHDRGHDVTAMARSPDDSALPDGVATVAGDVTDYDSIVDAVAGADAVVNLVALSPLFTPDGGNEMHDRIHRRGTENLLRAAGEADVERFVQQSALGADPNGDTHYIRAKGRAEEAVRGSDLPHVVTRPSVVFGEGGEFVSFTKRMKRTFAPGIPVFPLPGGGRTRFQPIWVEDLVPMLADCVEGEEHLGETYELGGPEVLTLRQVSEMVYEAEGKSISVMGLPMPLARVGLTVLGALGFPLGPDQYRSLKFDNTVGTNDVGAFGVDEADLETFGEYLGLADGRRTAQSTDATA</sequence>
<feature type="domain" description="NAD(P)-binding" evidence="1">
    <location>
        <begin position="7"/>
        <end position="149"/>
    </location>
</feature>
<evidence type="ECO:0000313" key="3">
    <source>
        <dbReference type="Proteomes" id="UP000509626"/>
    </source>
</evidence>
<dbReference type="EMBL" id="CP058579">
    <property type="protein sequence ID" value="QLG61529.1"/>
    <property type="molecule type" value="Genomic_DNA"/>
</dbReference>
<dbReference type="PANTHER" id="PTHR12126:SF11">
    <property type="entry name" value="NADH DEHYDROGENASE [UBIQUINONE] 1 ALPHA SUBCOMPLEX SUBUNIT 9, MITOCHONDRIAL"/>
    <property type="match status" value="1"/>
</dbReference>
<dbReference type="Proteomes" id="UP000509626">
    <property type="component" value="Chromosome"/>
</dbReference>
<dbReference type="OrthoDB" id="213145at2157"/>
<dbReference type="Gene3D" id="3.40.50.720">
    <property type="entry name" value="NAD(P)-binding Rossmann-like Domain"/>
    <property type="match status" value="1"/>
</dbReference>
<dbReference type="GO" id="GO:0044877">
    <property type="term" value="F:protein-containing complex binding"/>
    <property type="evidence" value="ECO:0007669"/>
    <property type="project" value="TreeGrafter"/>
</dbReference>
<keyword evidence="3" id="KW-1185">Reference proteome</keyword>